<evidence type="ECO:0000256" key="1">
    <source>
        <dbReference type="ARBA" id="ARBA00010587"/>
    </source>
</evidence>
<name>A0A222FN57_9GAMM</name>
<evidence type="ECO:0000313" key="5">
    <source>
        <dbReference type="EMBL" id="ASP40467.1"/>
    </source>
</evidence>
<proteinExistence type="inferred from homology"/>
<organism evidence="5 6">
    <name type="scientific">Bacterioplanes sanyensis</name>
    <dbReference type="NCBI Taxonomy" id="1249553"/>
    <lineage>
        <taxon>Bacteria</taxon>
        <taxon>Pseudomonadati</taxon>
        <taxon>Pseudomonadota</taxon>
        <taxon>Gammaproteobacteria</taxon>
        <taxon>Oceanospirillales</taxon>
        <taxon>Oceanospirillaceae</taxon>
        <taxon>Bacterioplanes</taxon>
    </lineage>
</organism>
<comment type="similarity">
    <text evidence="1">Belongs to the hemerythrin family.</text>
</comment>
<evidence type="ECO:0000313" key="6">
    <source>
        <dbReference type="Proteomes" id="UP000202440"/>
    </source>
</evidence>
<dbReference type="KEGG" id="bsan:CHH28_18085"/>
<dbReference type="GO" id="GO:0046872">
    <property type="term" value="F:metal ion binding"/>
    <property type="evidence" value="ECO:0007669"/>
    <property type="project" value="UniProtKB-KW"/>
</dbReference>
<dbReference type="EMBL" id="CP022530">
    <property type="protein sequence ID" value="ASP40467.1"/>
    <property type="molecule type" value="Genomic_DNA"/>
</dbReference>
<evidence type="ECO:0000256" key="3">
    <source>
        <dbReference type="ARBA" id="ARBA00023004"/>
    </source>
</evidence>
<keyword evidence="3" id="KW-0408">Iron</keyword>
<dbReference type="InterPro" id="IPR035938">
    <property type="entry name" value="Hemerythrin-like_sf"/>
</dbReference>
<dbReference type="NCBIfam" id="TIGR02481">
    <property type="entry name" value="hemeryth_dom"/>
    <property type="match status" value="1"/>
</dbReference>
<reference evidence="5 6" key="1">
    <citation type="submission" date="2017-07" db="EMBL/GenBank/DDBJ databases">
        <title>Annotated genome sequence of Bacterioplanes sanyensis isolated from Red Sea.</title>
        <authorList>
            <person name="Rehman Z.U."/>
        </authorList>
    </citation>
    <scope>NUCLEOTIDE SEQUENCE [LARGE SCALE GENOMIC DNA]</scope>
    <source>
        <strain evidence="5 6">NV9</strain>
    </source>
</reference>
<feature type="domain" description="Hemerythrin-like" evidence="4">
    <location>
        <begin position="12"/>
        <end position="116"/>
    </location>
</feature>
<sequence>MEYNECPVLDSEAVNREHDELVRLVNQAEYEAFMGRPARRQLLQLQHYMQQHFQQENSALTALSLPLAEQHQSDHQRLLALVERAYNSGDLDEMLEILTDQLPDAIVQHIDRFDRQAVNWLKRHQHSAA</sequence>
<dbReference type="CDD" id="cd12107">
    <property type="entry name" value="Hemerythrin"/>
    <property type="match status" value="1"/>
</dbReference>
<gene>
    <name evidence="5" type="ORF">CHH28_18085</name>
</gene>
<keyword evidence="6" id="KW-1185">Reference proteome</keyword>
<protein>
    <recommendedName>
        <fullName evidence="4">Hemerythrin-like domain-containing protein</fullName>
    </recommendedName>
</protein>
<dbReference type="InterPro" id="IPR012312">
    <property type="entry name" value="Hemerythrin-like"/>
</dbReference>
<dbReference type="SUPFAM" id="SSF47188">
    <property type="entry name" value="Hemerythrin-like"/>
    <property type="match status" value="1"/>
</dbReference>
<dbReference type="AlphaFoldDB" id="A0A222FN57"/>
<evidence type="ECO:0000256" key="2">
    <source>
        <dbReference type="ARBA" id="ARBA00022723"/>
    </source>
</evidence>
<dbReference type="RefSeq" id="WP_094061634.1">
    <property type="nucleotide sequence ID" value="NZ_CP022530.1"/>
</dbReference>
<accession>A0A222FN57</accession>
<dbReference type="Pfam" id="PF01814">
    <property type="entry name" value="Hemerythrin"/>
    <property type="match status" value="1"/>
</dbReference>
<evidence type="ECO:0000259" key="4">
    <source>
        <dbReference type="Pfam" id="PF01814"/>
    </source>
</evidence>
<dbReference type="Proteomes" id="UP000202440">
    <property type="component" value="Chromosome"/>
</dbReference>
<dbReference type="Gene3D" id="1.20.120.50">
    <property type="entry name" value="Hemerythrin-like"/>
    <property type="match status" value="1"/>
</dbReference>
<keyword evidence="2" id="KW-0479">Metal-binding</keyword>
<dbReference type="InterPro" id="IPR012827">
    <property type="entry name" value="Hemerythrin_metal-bd"/>
</dbReference>